<feature type="compositionally biased region" description="Low complexity" evidence="5">
    <location>
        <begin position="16"/>
        <end position="25"/>
    </location>
</feature>
<dbReference type="InterPro" id="IPR017911">
    <property type="entry name" value="MacB-like_ATP-bd"/>
</dbReference>
<keyword evidence="4 7" id="KW-0067">ATP-binding</keyword>
<dbReference type="SMART" id="SM00382">
    <property type="entry name" value="AAA"/>
    <property type="match status" value="1"/>
</dbReference>
<name>A0ABZ1UTU7_9BURK</name>
<proteinExistence type="predicted"/>
<sequence length="254" mass="26304">MPDIPNASSSFISKSPTTAPATAPAHADTRVAAPLGAISVRGLTKRVADASGELTILHSVDFTVQKGETVAIVGASGSGKSTLLGLLAGLDTPSGGSVLIDGTDIFALDEDGRAALRKARLGFVFQSFQLLAHLTALENVMLPLELAGDANARAKAEAMLGRVGLSSRLRHYPKFLSGGEQQRVALARAFVTEPPLLLADEPTGSLDAATGEAVIQLMFELNRERGSTLVLVTHDTGIAARCGRTITIAAGRVV</sequence>
<evidence type="ECO:0000256" key="1">
    <source>
        <dbReference type="ARBA" id="ARBA00022448"/>
    </source>
</evidence>
<keyword evidence="3" id="KW-0547">Nucleotide-binding</keyword>
<organism evidence="7 8">
    <name type="scientific">[Empedobacter] haloabium</name>
    <dbReference type="NCBI Taxonomy" id="592317"/>
    <lineage>
        <taxon>Bacteria</taxon>
        <taxon>Pseudomonadati</taxon>
        <taxon>Pseudomonadota</taxon>
        <taxon>Betaproteobacteria</taxon>
        <taxon>Burkholderiales</taxon>
        <taxon>Oxalobacteraceae</taxon>
        <taxon>Telluria group</taxon>
        <taxon>Telluria group incertae sedis</taxon>
    </lineage>
</organism>
<evidence type="ECO:0000259" key="6">
    <source>
        <dbReference type="PROSITE" id="PS50893"/>
    </source>
</evidence>
<dbReference type="CDD" id="cd03255">
    <property type="entry name" value="ABC_MJ0796_LolCDE_FtsE"/>
    <property type="match status" value="1"/>
</dbReference>
<protein>
    <submittedName>
        <fullName evidence="7">ABC transporter ATP-binding protein</fullName>
    </submittedName>
</protein>
<keyword evidence="2" id="KW-1003">Cell membrane</keyword>
<keyword evidence="2" id="KW-0472">Membrane</keyword>
<dbReference type="InterPro" id="IPR003439">
    <property type="entry name" value="ABC_transporter-like_ATP-bd"/>
</dbReference>
<dbReference type="PANTHER" id="PTHR24220">
    <property type="entry name" value="IMPORT ATP-BINDING PROTEIN"/>
    <property type="match status" value="1"/>
</dbReference>
<dbReference type="PROSITE" id="PS50893">
    <property type="entry name" value="ABC_TRANSPORTER_2"/>
    <property type="match status" value="1"/>
</dbReference>
<dbReference type="InterPro" id="IPR015854">
    <property type="entry name" value="ABC_transpr_LolD-like"/>
</dbReference>
<dbReference type="SUPFAM" id="SSF52540">
    <property type="entry name" value="P-loop containing nucleoside triphosphate hydrolases"/>
    <property type="match status" value="1"/>
</dbReference>
<dbReference type="InterPro" id="IPR027417">
    <property type="entry name" value="P-loop_NTPase"/>
</dbReference>
<dbReference type="InterPro" id="IPR003593">
    <property type="entry name" value="AAA+_ATPase"/>
</dbReference>
<dbReference type="InterPro" id="IPR017871">
    <property type="entry name" value="ABC_transporter-like_CS"/>
</dbReference>
<dbReference type="EMBL" id="CP136508">
    <property type="protein sequence ID" value="WUR16101.1"/>
    <property type="molecule type" value="Genomic_DNA"/>
</dbReference>
<gene>
    <name evidence="7" type="ORF">E7V67_013655</name>
</gene>
<keyword evidence="8" id="KW-1185">Reference proteome</keyword>
<feature type="compositionally biased region" description="Polar residues" evidence="5">
    <location>
        <begin position="1"/>
        <end position="15"/>
    </location>
</feature>
<dbReference type="Pfam" id="PF00005">
    <property type="entry name" value="ABC_tran"/>
    <property type="match status" value="1"/>
</dbReference>
<dbReference type="GO" id="GO:0005524">
    <property type="term" value="F:ATP binding"/>
    <property type="evidence" value="ECO:0007669"/>
    <property type="project" value="UniProtKB-KW"/>
</dbReference>
<evidence type="ECO:0000256" key="5">
    <source>
        <dbReference type="SAM" id="MobiDB-lite"/>
    </source>
</evidence>
<reference evidence="7 8" key="1">
    <citation type="journal article" date="2019" name="Int. J. Syst. Evol. Microbiol.">
        <title>The Draft Whole-Genome Sequence of the Antibiotic Producer Empedobacter haloabium ATCC 31962 Provides Indications for Its Taxonomic Reclassification.</title>
        <authorList>
            <person name="Miess H."/>
            <person name="Arlt P."/>
            <person name="Apel A.K."/>
            <person name="Weber T."/>
            <person name="Nieselt K."/>
            <person name="Hanssen F."/>
            <person name="Czemmel S."/>
            <person name="Nahnsen S."/>
            <person name="Gross H."/>
        </authorList>
    </citation>
    <scope>NUCLEOTIDE SEQUENCE [LARGE SCALE GENOMIC DNA]</scope>
    <source>
        <strain evidence="7 8">ATCC 31962</strain>
    </source>
</reference>
<accession>A0ABZ1UTU7</accession>
<dbReference type="PROSITE" id="PS00211">
    <property type="entry name" value="ABC_TRANSPORTER_1"/>
    <property type="match status" value="1"/>
</dbReference>
<evidence type="ECO:0000313" key="7">
    <source>
        <dbReference type="EMBL" id="WUR16101.1"/>
    </source>
</evidence>
<feature type="region of interest" description="Disordered" evidence="5">
    <location>
        <begin position="1"/>
        <end position="26"/>
    </location>
</feature>
<dbReference type="Proteomes" id="UP000321323">
    <property type="component" value="Chromosome"/>
</dbReference>
<keyword evidence="1" id="KW-0813">Transport</keyword>
<evidence type="ECO:0000313" key="8">
    <source>
        <dbReference type="Proteomes" id="UP000321323"/>
    </source>
</evidence>
<dbReference type="Gene3D" id="3.40.50.300">
    <property type="entry name" value="P-loop containing nucleotide triphosphate hydrolases"/>
    <property type="match status" value="1"/>
</dbReference>
<evidence type="ECO:0000256" key="2">
    <source>
        <dbReference type="ARBA" id="ARBA00022475"/>
    </source>
</evidence>
<evidence type="ECO:0000256" key="4">
    <source>
        <dbReference type="ARBA" id="ARBA00022840"/>
    </source>
</evidence>
<feature type="domain" description="ABC transporter" evidence="6">
    <location>
        <begin position="38"/>
        <end position="253"/>
    </location>
</feature>
<evidence type="ECO:0000256" key="3">
    <source>
        <dbReference type="ARBA" id="ARBA00022741"/>
    </source>
</evidence>